<feature type="transmembrane region" description="Helical" evidence="1">
    <location>
        <begin position="179"/>
        <end position="203"/>
    </location>
</feature>
<dbReference type="Proteomes" id="UP001500218">
    <property type="component" value="Unassembled WGS sequence"/>
</dbReference>
<keyword evidence="1" id="KW-1133">Transmembrane helix</keyword>
<keyword evidence="3" id="KW-1185">Reference proteome</keyword>
<proteinExistence type="predicted"/>
<keyword evidence="1" id="KW-0472">Membrane</keyword>
<protein>
    <recommendedName>
        <fullName evidence="4">DUF998 domain-containing protein</fullName>
    </recommendedName>
</protein>
<dbReference type="EMBL" id="BAAALT010000364">
    <property type="protein sequence ID" value="GAA1838693.1"/>
    <property type="molecule type" value="Genomic_DNA"/>
</dbReference>
<comment type="caution">
    <text evidence="2">The sequence shown here is derived from an EMBL/GenBank/DDBJ whole genome shotgun (WGS) entry which is preliminary data.</text>
</comment>
<evidence type="ECO:0000313" key="3">
    <source>
        <dbReference type="Proteomes" id="UP001500218"/>
    </source>
</evidence>
<feature type="transmembrane region" description="Helical" evidence="1">
    <location>
        <begin position="129"/>
        <end position="148"/>
    </location>
</feature>
<sequence>MATVFAVITTPPPRIPLALRIVLFVLAMGLSIAVAVWVQNLVDEVDWLRAAHRLLRDDGLAIVTMSLSGIVIGAVLHSPGAGGTLRRGWLATFGMLAYGLVIVGLAALIRPLAFPYSPGGGRGDAGALYPAWLTCVLLSFALVAWGGGPFSAEVHHRRTARGAKAAPSPSWLGRAWSAVPAPVAMAGLLGWLIGGSCLLLLLIGRAARAVF</sequence>
<accession>A0ABP4Z2R2</accession>
<evidence type="ECO:0000256" key="1">
    <source>
        <dbReference type="SAM" id="Phobius"/>
    </source>
</evidence>
<evidence type="ECO:0000313" key="2">
    <source>
        <dbReference type="EMBL" id="GAA1838693.1"/>
    </source>
</evidence>
<feature type="transmembrane region" description="Helical" evidence="1">
    <location>
        <begin position="59"/>
        <end position="77"/>
    </location>
</feature>
<feature type="transmembrane region" description="Helical" evidence="1">
    <location>
        <begin position="17"/>
        <end position="38"/>
    </location>
</feature>
<organism evidence="2 3">
    <name type="scientific">Luedemannella flava</name>
    <dbReference type="NCBI Taxonomy" id="349316"/>
    <lineage>
        <taxon>Bacteria</taxon>
        <taxon>Bacillati</taxon>
        <taxon>Actinomycetota</taxon>
        <taxon>Actinomycetes</taxon>
        <taxon>Micromonosporales</taxon>
        <taxon>Micromonosporaceae</taxon>
        <taxon>Luedemannella</taxon>
    </lineage>
</organism>
<keyword evidence="1" id="KW-0812">Transmembrane</keyword>
<evidence type="ECO:0008006" key="4">
    <source>
        <dbReference type="Google" id="ProtNLM"/>
    </source>
</evidence>
<gene>
    <name evidence="2" type="ORF">GCM10009682_63760</name>
</gene>
<reference evidence="3" key="1">
    <citation type="journal article" date="2019" name="Int. J. Syst. Evol. Microbiol.">
        <title>The Global Catalogue of Microorganisms (GCM) 10K type strain sequencing project: providing services to taxonomists for standard genome sequencing and annotation.</title>
        <authorList>
            <consortium name="The Broad Institute Genomics Platform"/>
            <consortium name="The Broad Institute Genome Sequencing Center for Infectious Disease"/>
            <person name="Wu L."/>
            <person name="Ma J."/>
        </authorList>
    </citation>
    <scope>NUCLEOTIDE SEQUENCE [LARGE SCALE GENOMIC DNA]</scope>
    <source>
        <strain evidence="3">JCM 13250</strain>
    </source>
</reference>
<name>A0ABP4Z2R2_9ACTN</name>
<feature type="transmembrane region" description="Helical" evidence="1">
    <location>
        <begin position="89"/>
        <end position="109"/>
    </location>
</feature>